<keyword evidence="2" id="KW-1015">Disulfide bond</keyword>
<protein>
    <recommendedName>
        <fullName evidence="5">LamG-like jellyroll fold domain-containing protein</fullName>
    </recommendedName>
</protein>
<feature type="region of interest" description="Disordered" evidence="3">
    <location>
        <begin position="241"/>
        <end position="267"/>
    </location>
</feature>
<feature type="domain" description="LamG-like jellyroll fold" evidence="5">
    <location>
        <begin position="1018"/>
        <end position="1161"/>
    </location>
</feature>
<feature type="region of interest" description="Disordered" evidence="3">
    <location>
        <begin position="32"/>
        <end position="65"/>
    </location>
</feature>
<name>A0A1E7M215_9ACTN</name>
<dbReference type="Gene3D" id="2.60.120.200">
    <property type="match status" value="3"/>
</dbReference>
<feature type="compositionally biased region" description="Basic and acidic residues" evidence="3">
    <location>
        <begin position="41"/>
        <end position="65"/>
    </location>
</feature>
<evidence type="ECO:0000256" key="2">
    <source>
        <dbReference type="ARBA" id="ARBA00023157"/>
    </source>
</evidence>
<reference evidence="6 7" key="1">
    <citation type="journal article" date="2016" name="Front. Microbiol.">
        <title>Comparative Genomics Analysis of Streptomyces Species Reveals Their Adaptation to the Marine Environment and Their Diversity at the Genomic Level.</title>
        <authorList>
            <person name="Tian X."/>
            <person name="Zhang Z."/>
            <person name="Yang T."/>
            <person name="Chen M."/>
            <person name="Li J."/>
            <person name="Chen F."/>
            <person name="Yang J."/>
            <person name="Li W."/>
            <person name="Zhang B."/>
            <person name="Zhang Z."/>
            <person name="Wu J."/>
            <person name="Zhang C."/>
            <person name="Long L."/>
            <person name="Xiao J."/>
        </authorList>
    </citation>
    <scope>NUCLEOTIDE SEQUENCE [LARGE SCALE GENOMIC DNA]</scope>
    <source>
        <strain evidence="6 7">SCSIO M10372</strain>
    </source>
</reference>
<dbReference type="Proteomes" id="UP000175971">
    <property type="component" value="Unassembled WGS sequence"/>
</dbReference>
<evidence type="ECO:0000313" key="6">
    <source>
        <dbReference type="EMBL" id="OEV22529.1"/>
    </source>
</evidence>
<evidence type="ECO:0000256" key="1">
    <source>
        <dbReference type="ARBA" id="ARBA00022729"/>
    </source>
</evidence>
<evidence type="ECO:0000313" key="7">
    <source>
        <dbReference type="Proteomes" id="UP000175971"/>
    </source>
</evidence>
<proteinExistence type="predicted"/>
<feature type="chain" id="PRO_5009197911" description="LamG-like jellyroll fold domain-containing protein" evidence="4">
    <location>
        <begin position="31"/>
        <end position="1425"/>
    </location>
</feature>
<dbReference type="GO" id="GO:0006955">
    <property type="term" value="P:immune response"/>
    <property type="evidence" value="ECO:0007669"/>
    <property type="project" value="InterPro"/>
</dbReference>
<accession>A0A1E7M215</accession>
<evidence type="ECO:0000259" key="5">
    <source>
        <dbReference type="SMART" id="SM00560"/>
    </source>
</evidence>
<dbReference type="SUPFAM" id="SSF49899">
    <property type="entry name" value="Concanavalin A-like lectins/glucanases"/>
    <property type="match status" value="3"/>
</dbReference>
<dbReference type="SMART" id="SM00560">
    <property type="entry name" value="LamGL"/>
    <property type="match status" value="3"/>
</dbReference>
<dbReference type="InterPro" id="IPR042837">
    <property type="entry name" value="PTX3"/>
</dbReference>
<dbReference type="EMBL" id="LJGZ01000004">
    <property type="protein sequence ID" value="OEV22529.1"/>
    <property type="molecule type" value="Genomic_DNA"/>
</dbReference>
<dbReference type="PANTHER" id="PTHR46943">
    <property type="entry name" value="PENTRAXIN-RELATED PROTEIN PTX3"/>
    <property type="match status" value="1"/>
</dbReference>
<dbReference type="PATRIC" id="fig|518642.7.peg.2327"/>
<organism evidence="6 7">
    <name type="scientific">Streptomyces nanshensis</name>
    <dbReference type="NCBI Taxonomy" id="518642"/>
    <lineage>
        <taxon>Bacteria</taxon>
        <taxon>Bacillati</taxon>
        <taxon>Actinomycetota</taxon>
        <taxon>Actinomycetes</taxon>
        <taxon>Kitasatosporales</taxon>
        <taxon>Streptomycetaceae</taxon>
        <taxon>Streptomyces</taxon>
    </lineage>
</organism>
<dbReference type="PANTHER" id="PTHR46943:SF1">
    <property type="entry name" value="PENTRAXIN-RELATED PROTEIN PTX3"/>
    <property type="match status" value="1"/>
</dbReference>
<dbReference type="Pfam" id="PF13385">
    <property type="entry name" value="Laminin_G_3"/>
    <property type="match status" value="3"/>
</dbReference>
<feature type="domain" description="LamG-like jellyroll fold" evidence="5">
    <location>
        <begin position="1239"/>
        <end position="1405"/>
    </location>
</feature>
<evidence type="ECO:0000256" key="4">
    <source>
        <dbReference type="SAM" id="SignalP"/>
    </source>
</evidence>
<dbReference type="InterPro" id="IPR006558">
    <property type="entry name" value="LamG-like"/>
</dbReference>
<feature type="compositionally biased region" description="Polar residues" evidence="3">
    <location>
        <begin position="945"/>
        <end position="954"/>
    </location>
</feature>
<keyword evidence="1 4" id="KW-0732">Signal</keyword>
<feature type="domain" description="LamG-like jellyroll fold" evidence="5">
    <location>
        <begin position="797"/>
        <end position="939"/>
    </location>
</feature>
<comment type="caution">
    <text evidence="6">The sequence shown here is derived from an EMBL/GenBank/DDBJ whole genome shotgun (WGS) entry which is preliminary data.</text>
</comment>
<dbReference type="InterPro" id="IPR013320">
    <property type="entry name" value="ConA-like_dom_sf"/>
</dbReference>
<gene>
    <name evidence="6" type="ORF">AN221_01460</name>
</gene>
<evidence type="ECO:0000256" key="3">
    <source>
        <dbReference type="SAM" id="MobiDB-lite"/>
    </source>
</evidence>
<feature type="signal peptide" evidence="4">
    <location>
        <begin position="1"/>
        <end position="30"/>
    </location>
</feature>
<feature type="region of interest" description="Disordered" evidence="3">
    <location>
        <begin position="942"/>
        <end position="988"/>
    </location>
</feature>
<keyword evidence="7" id="KW-1185">Reference proteome</keyword>
<dbReference type="NCBIfam" id="NF033679">
    <property type="entry name" value="DNRLRE_dom"/>
    <property type="match status" value="1"/>
</dbReference>
<sequence length="1425" mass="151671">MAHARMRGVGGITAIALSSLLAVGLLPATAAAVSSSTPGKQPREAAEKAPYSEEEARAEAERTGRSVEIVSMRGASTEVFVTPEGDLEQREYVRPVRTRVGGEWKPVDTALVPTGKGVVVPKAVTVGLEFSGGGSGAPLVRMNKAGRELALSWPGRLPAPELDGATATYRNVLPDVDLRMGAQEDGFTQLLVVNSAAAAASPALTELRMKLAAGGMDVKETESGGLVAVDKGAGTSVFEAPMPQMWDSSDGADGGDVRTEGRSGLRARTAAVPPTTGVTEAHPAESGKLAPVGVELPPGNGELVLKPDLGVLRSKDTEYPVFIDPQWYSPRASAWTMASKHWASSPQWKFNGKSDAGMGYCGWDYCAPQDTKRLFYRLPTSTYAGKTVLSAEFVVRNVHSASCSAREVQLWRTKDISSSTTWNTQSPASFWLKKLAAKSFAHGYTGCAAKDAEFDVKAAVQEAANGKWSTMTFGLRASNESDRYGWKRFSDKAFLRVKYNRPPTQVKMSQLTAEYGGTCKAPAQAPRVRSLGKIYANGVTDPDGDDIAVEFQAYWDSGDGKGLIARWKPARTSYKKSGSSFSIGLPTSIPANRTVHWHVRSYDGAQYSPWSSAGDPTACYFVYDTSVPAAPAISSGHYPASDPENPDDPWYDGVGQYGTFSIDSPSTDVIRYRYGFNTDPSAANQITTTGGAAKSARLLPARPGLNFVTAQAFDQAGNGSEIRTYQFRVKAGQPERAVWQLDEPAGATKAAGTTTSRTVRLHGGAELGAEGRTGTGLRFDGTTGYAASDLTVVDTSDSFSVAAWARLDRMPSEAAIIAAQPGNHSPGFELYYSQYYDRWVFNQYTSDTAGASIARAMAPAAGGAEAGRWTHLVGVYDGKAKQLRLYVDGKLAGSTAYTTAWEARRGLQLGAGIYSGTHKSFFPGTIDDVQIFDRAVSAAEATRLHQGQETTTGRPPSAVFPLDEPTGATEATGSAPEQPLTPHGPVAGGVDGVAGRALKFDGATSYAATDRPVLNTARSYTVSAWAKLPETTVTGNRTVVSQSGTFYSPFYLSYEGGANTWSLRTSLEDVQAGNIRDQRVAATQPARPGEWAHLVAVHDATAQQIRLYVNGQLQGVDAAPRTWEAQGAVQIGRAIWQGTYVDHFPGTIDDVRLFDRPVADDEVRQIFQRRPLVKSRWTFEQTSGTSPVTTPNAVSGGSALTLNGGAKKSDLAYIDAGGLELDGVGGYAATASVPVDTGASYTVTAWAQAAALPQRAASVVSAEGTVQSAFNVRFVPDASDPDGLGHWELALPDKDSTEASTVRVVNSEFYDAREWNHLAVVYDGFTKEARLYVNGVLQEIACGDGDGEADEAACGNRVSWSVNTLAFKATKSLQVGRAKTGGTWGDYFPGLIDDVWAFQGTLTDAQVEKLAGTWFDIPTEVPGNG</sequence>